<dbReference type="InterPro" id="IPR001387">
    <property type="entry name" value="Cro/C1-type_HTH"/>
</dbReference>
<dbReference type="RefSeq" id="WP_073112500.1">
    <property type="nucleotide sequence ID" value="NZ_FQZY01000062.1"/>
</dbReference>
<dbReference type="EMBL" id="FQZY01000062">
    <property type="protein sequence ID" value="SHK59928.1"/>
    <property type="molecule type" value="Genomic_DNA"/>
</dbReference>
<proteinExistence type="predicted"/>
<dbReference type="Proteomes" id="UP000184301">
    <property type="component" value="Unassembled WGS sequence"/>
</dbReference>
<evidence type="ECO:0000313" key="2">
    <source>
        <dbReference type="EMBL" id="SHK59928.1"/>
    </source>
</evidence>
<dbReference type="GO" id="GO:0003677">
    <property type="term" value="F:DNA binding"/>
    <property type="evidence" value="ECO:0007669"/>
    <property type="project" value="InterPro"/>
</dbReference>
<organism evidence="2 3">
    <name type="scientific">Hespellia stercorisuis DSM 15480</name>
    <dbReference type="NCBI Taxonomy" id="1121950"/>
    <lineage>
        <taxon>Bacteria</taxon>
        <taxon>Bacillati</taxon>
        <taxon>Bacillota</taxon>
        <taxon>Clostridia</taxon>
        <taxon>Lachnospirales</taxon>
        <taxon>Lachnospiraceae</taxon>
        <taxon>Hespellia</taxon>
    </lineage>
</organism>
<dbReference type="CDD" id="cd00093">
    <property type="entry name" value="HTH_XRE"/>
    <property type="match status" value="1"/>
</dbReference>
<dbReference type="Gene3D" id="1.10.260.40">
    <property type="entry name" value="lambda repressor-like DNA-binding domains"/>
    <property type="match status" value="1"/>
</dbReference>
<accession>A0A1M6TSX9</accession>
<dbReference type="AlphaFoldDB" id="A0A1M6TSX9"/>
<dbReference type="SUPFAM" id="SSF47413">
    <property type="entry name" value="lambda repressor-like DNA-binding domains"/>
    <property type="match status" value="1"/>
</dbReference>
<keyword evidence="3" id="KW-1185">Reference proteome</keyword>
<evidence type="ECO:0000259" key="1">
    <source>
        <dbReference type="PROSITE" id="PS50943"/>
    </source>
</evidence>
<protein>
    <submittedName>
        <fullName evidence="2">Helix-turn-helix</fullName>
    </submittedName>
</protein>
<dbReference type="InterPro" id="IPR010982">
    <property type="entry name" value="Lambda_DNA-bd_dom_sf"/>
</dbReference>
<gene>
    <name evidence="2" type="ORF">SAMN02745243_03317</name>
</gene>
<dbReference type="STRING" id="1121950.SAMN02745243_03317"/>
<sequence>MLDLYKNIKKLRLELGLSQDSLAKMTGYTDRSSITKIEKGEVDLQQSKIELFAKALHTTPKKLMGWDKEEPDKPNTIAAHFDGTEYTEEQIDRIKAFAAFIKSEQ</sequence>
<dbReference type="SMART" id="SM00530">
    <property type="entry name" value="HTH_XRE"/>
    <property type="match status" value="1"/>
</dbReference>
<name>A0A1M6TSX9_9FIRM</name>
<dbReference type="Pfam" id="PF01381">
    <property type="entry name" value="HTH_3"/>
    <property type="match status" value="1"/>
</dbReference>
<dbReference type="OrthoDB" id="9815805at2"/>
<reference evidence="2 3" key="1">
    <citation type="submission" date="2016-11" db="EMBL/GenBank/DDBJ databases">
        <authorList>
            <person name="Jaros S."/>
            <person name="Januszkiewicz K."/>
            <person name="Wedrychowicz H."/>
        </authorList>
    </citation>
    <scope>NUCLEOTIDE SEQUENCE [LARGE SCALE GENOMIC DNA]</scope>
    <source>
        <strain evidence="2 3">DSM 15480</strain>
    </source>
</reference>
<evidence type="ECO:0000313" key="3">
    <source>
        <dbReference type="Proteomes" id="UP000184301"/>
    </source>
</evidence>
<feature type="domain" description="HTH cro/C1-type" evidence="1">
    <location>
        <begin position="8"/>
        <end position="63"/>
    </location>
</feature>
<dbReference type="PROSITE" id="PS50943">
    <property type="entry name" value="HTH_CROC1"/>
    <property type="match status" value="1"/>
</dbReference>